<feature type="region of interest" description="Disordered" evidence="1">
    <location>
        <begin position="193"/>
        <end position="221"/>
    </location>
</feature>
<dbReference type="InterPro" id="IPR016656">
    <property type="entry name" value="TFIIE-bsu"/>
</dbReference>
<gene>
    <name evidence="3" type="ORF">PBRA_000063</name>
</gene>
<proteinExistence type="predicted"/>
<organism evidence="3 4">
    <name type="scientific">Plasmodiophora brassicae</name>
    <name type="common">Clubroot disease agent</name>
    <dbReference type="NCBI Taxonomy" id="37360"/>
    <lineage>
        <taxon>Eukaryota</taxon>
        <taxon>Sar</taxon>
        <taxon>Rhizaria</taxon>
        <taxon>Endomyxa</taxon>
        <taxon>Phytomyxea</taxon>
        <taxon>Plasmodiophorida</taxon>
        <taxon>Plasmodiophoridae</taxon>
        <taxon>Plasmodiophora</taxon>
    </lineage>
</organism>
<feature type="region of interest" description="Disordered" evidence="1">
    <location>
        <begin position="1"/>
        <end position="21"/>
    </location>
</feature>
<dbReference type="EMBL" id="CDSF01000001">
    <property type="protein sequence ID" value="CEO94278.1"/>
    <property type="molecule type" value="Genomic_DNA"/>
</dbReference>
<dbReference type="PANTHER" id="PTHR12716">
    <property type="entry name" value="TRANSCRIPTION INITIATION FACTOR IIE, BETA SUBUNIT"/>
    <property type="match status" value="1"/>
</dbReference>
<keyword evidence="4" id="KW-1185">Reference proteome</keyword>
<sequence length="241" mass="27633">LCGRSMIKTGASRHGFTSRESARPERHIRELQDDVLSWLRENRGWRTFDDIRTSRLRLDLTAHPALLSNLIAHARVAHRDDALSYNPVHPGVNNVDDLRALLARHRQGLSVQSLADAYVGVEADVQTLKESELIYAIANTESKETMLYPRDARLEVQVDDDIKRLWDDVNMPGDDVELERELHAAGLMSVDELETGHQTSARMKRPTKRAPKGRAPQKKRRYQLTNVHVLDQYDWLRESSK</sequence>
<dbReference type="InterPro" id="IPR040501">
    <property type="entry name" value="TFA2_Winged_2"/>
</dbReference>
<name>A0A0G4IGG6_PLABS</name>
<feature type="domain" description="TFA2 Winged helix" evidence="2">
    <location>
        <begin position="94"/>
        <end position="149"/>
    </location>
</feature>
<dbReference type="GO" id="GO:0001097">
    <property type="term" value="F:TFIIH-class transcription factor complex binding"/>
    <property type="evidence" value="ECO:0007669"/>
    <property type="project" value="TreeGrafter"/>
</dbReference>
<accession>A0A0G4IGG6</accession>
<feature type="compositionally biased region" description="Basic residues" evidence="1">
    <location>
        <begin position="202"/>
        <end position="221"/>
    </location>
</feature>
<reference evidence="3 4" key="1">
    <citation type="submission" date="2015-02" db="EMBL/GenBank/DDBJ databases">
        <authorList>
            <person name="Chooi Y.-H."/>
        </authorList>
    </citation>
    <scope>NUCLEOTIDE SEQUENCE [LARGE SCALE GENOMIC DNA]</scope>
    <source>
        <strain evidence="3">E3</strain>
    </source>
</reference>
<dbReference type="GO" id="GO:0005673">
    <property type="term" value="C:transcription factor TFIIE complex"/>
    <property type="evidence" value="ECO:0007669"/>
    <property type="project" value="InterPro"/>
</dbReference>
<evidence type="ECO:0000259" key="2">
    <source>
        <dbReference type="Pfam" id="PF18121"/>
    </source>
</evidence>
<evidence type="ECO:0000313" key="4">
    <source>
        <dbReference type="Proteomes" id="UP000039324"/>
    </source>
</evidence>
<dbReference type="GO" id="GO:0006367">
    <property type="term" value="P:transcription initiation at RNA polymerase II promoter"/>
    <property type="evidence" value="ECO:0007669"/>
    <property type="project" value="InterPro"/>
</dbReference>
<dbReference type="OMA" id="DERYECE"/>
<dbReference type="STRING" id="37360.A0A0G4IGG6"/>
<dbReference type="OrthoDB" id="3907302at2759"/>
<feature type="non-terminal residue" evidence="3">
    <location>
        <position position="1"/>
    </location>
</feature>
<protein>
    <recommendedName>
        <fullName evidence="2">TFA2 Winged helix domain-containing protein</fullName>
    </recommendedName>
</protein>
<evidence type="ECO:0000256" key="1">
    <source>
        <dbReference type="SAM" id="MobiDB-lite"/>
    </source>
</evidence>
<dbReference type="Pfam" id="PF18121">
    <property type="entry name" value="TFA2_Winged_2"/>
    <property type="match status" value="1"/>
</dbReference>
<dbReference type="AlphaFoldDB" id="A0A0G4IGG6"/>
<dbReference type="PANTHER" id="PTHR12716:SF8">
    <property type="entry name" value="TRANSCRIPTION INITIATION FACTOR IIE SUBUNIT BETA"/>
    <property type="match status" value="1"/>
</dbReference>
<dbReference type="Proteomes" id="UP000039324">
    <property type="component" value="Unassembled WGS sequence"/>
</dbReference>
<evidence type="ECO:0000313" key="3">
    <source>
        <dbReference type="EMBL" id="CEO94278.1"/>
    </source>
</evidence>